<evidence type="ECO:0000256" key="3">
    <source>
        <dbReference type="ARBA" id="ARBA00011048"/>
    </source>
</evidence>
<proteinExistence type="inferred from homology"/>
<dbReference type="Pfam" id="PF07992">
    <property type="entry name" value="Pyr_redox_2"/>
    <property type="match status" value="1"/>
</dbReference>
<dbReference type="Gene3D" id="3.40.50.720">
    <property type="entry name" value="NAD(P)-binding Rossmann-like Domain"/>
    <property type="match status" value="1"/>
</dbReference>
<evidence type="ECO:0000256" key="7">
    <source>
        <dbReference type="ARBA" id="ARBA00023002"/>
    </source>
</evidence>
<dbReference type="PRINTS" id="PR00469">
    <property type="entry name" value="PNDRDTASEII"/>
</dbReference>
<dbReference type="GO" id="GO:0016491">
    <property type="term" value="F:oxidoreductase activity"/>
    <property type="evidence" value="ECO:0007669"/>
    <property type="project" value="UniProtKB-KW"/>
</dbReference>
<keyword evidence="6" id="KW-0479">Metal-binding</keyword>
<dbReference type="RefSeq" id="WP_259870359.1">
    <property type="nucleotide sequence ID" value="NZ_JAMQJZ010000015.1"/>
</dbReference>
<evidence type="ECO:0000259" key="10">
    <source>
        <dbReference type="Pfam" id="PF00724"/>
    </source>
</evidence>
<keyword evidence="5" id="KW-0288">FMN</keyword>
<name>A0A9X3WNG7_9BACI</name>
<evidence type="ECO:0000256" key="1">
    <source>
        <dbReference type="ARBA" id="ARBA00001917"/>
    </source>
</evidence>
<keyword evidence="4" id="KW-0285">Flavoprotein</keyword>
<gene>
    <name evidence="12" type="ORF">NC661_16515</name>
</gene>
<dbReference type="InterPro" id="IPR051793">
    <property type="entry name" value="NADH:flavin_oxidoreductase"/>
</dbReference>
<organism evidence="12 13">
    <name type="scientific">Aquibacillus koreensis</name>
    <dbReference type="NCBI Taxonomy" id="279446"/>
    <lineage>
        <taxon>Bacteria</taxon>
        <taxon>Bacillati</taxon>
        <taxon>Bacillota</taxon>
        <taxon>Bacilli</taxon>
        <taxon>Bacillales</taxon>
        <taxon>Bacillaceae</taxon>
        <taxon>Aquibacillus</taxon>
    </lineage>
</organism>
<evidence type="ECO:0000256" key="6">
    <source>
        <dbReference type="ARBA" id="ARBA00022723"/>
    </source>
</evidence>
<comment type="similarity">
    <text evidence="3">In the N-terminal section; belongs to the NADH:flavin oxidoreductase/NADH oxidase family.</text>
</comment>
<sequence length="656" mass="73159">MKFPNIFKKGDIGTVSLKNRVVLPGMGTGLAGPNGEMTEALIHYYKERAKGGVGLIVTEFTAIDYDLGKGTFKQLRIDDDEYITGFQRLAHVIHTYGAKLFVQLHHAGRESNSALLDGKQIIAPSAITCDAIGEQPRQLLTNEVKEIIQKFISGAIRSWRAGADGVELHGAHGYLISQFLNPTTNIRTDQYGGNFRNRMRFVEEIIQGIKQACGIDFPVSIRLSIDEFDDGGLDVEQSKRICRYLEKVGVDAIHASAGNYNSMDKVIESPLFEQGWRVYLAELIRKEVNIPVIAVGNIREPKYVDTIIADGKADFVAIGRGHLADPAWCNKALHGREKEIRMCISCLHCVYTKIGHIECSVNVRAGRELEFDDFHAIKEKQRIVIVGGGPGGMEAARVLANRGYDVTLFEKTNKLGGQLHLVSDPTYKQKMDWYIDYLSNEMERLDIDMRLQTEASVDKILALSPYAIILATGATPLVPSIKGNDCPHVYTYEDVKLDRVTFKHNRVVILGSGMVCQSTARRLAEQANDVTWIEIPTKSSKKISPEVRLRLIKRLKEIHVKVVTNHNVNEIQSRCITVEDIETGEKTKIDTEYVVVAMGVKAYNPLEQQLRQRVDQVYVIGDAAGHASLADATHEGFCIAYNLGIKHKEKQNTISI</sequence>
<keyword evidence="8" id="KW-0408">Iron</keyword>
<keyword evidence="13" id="KW-1185">Reference proteome</keyword>
<dbReference type="Gene3D" id="3.50.50.60">
    <property type="entry name" value="FAD/NAD(P)-binding domain"/>
    <property type="match status" value="1"/>
</dbReference>
<evidence type="ECO:0000256" key="9">
    <source>
        <dbReference type="ARBA" id="ARBA00023014"/>
    </source>
</evidence>
<evidence type="ECO:0000256" key="2">
    <source>
        <dbReference type="ARBA" id="ARBA00001966"/>
    </source>
</evidence>
<evidence type="ECO:0000313" key="13">
    <source>
        <dbReference type="Proteomes" id="UP001145072"/>
    </source>
</evidence>
<dbReference type="Gene3D" id="3.20.20.70">
    <property type="entry name" value="Aldolase class I"/>
    <property type="match status" value="1"/>
</dbReference>
<dbReference type="GO" id="GO:0010181">
    <property type="term" value="F:FMN binding"/>
    <property type="evidence" value="ECO:0007669"/>
    <property type="project" value="InterPro"/>
</dbReference>
<dbReference type="InterPro" id="IPR023753">
    <property type="entry name" value="FAD/NAD-binding_dom"/>
</dbReference>
<dbReference type="SUPFAM" id="SSF51905">
    <property type="entry name" value="FAD/NAD(P)-binding domain"/>
    <property type="match status" value="1"/>
</dbReference>
<dbReference type="InterPro" id="IPR013785">
    <property type="entry name" value="Aldolase_TIM"/>
</dbReference>
<evidence type="ECO:0000256" key="5">
    <source>
        <dbReference type="ARBA" id="ARBA00022643"/>
    </source>
</evidence>
<comment type="cofactor">
    <cofactor evidence="1">
        <name>FMN</name>
        <dbReference type="ChEBI" id="CHEBI:58210"/>
    </cofactor>
</comment>
<dbReference type="GO" id="GO:0051536">
    <property type="term" value="F:iron-sulfur cluster binding"/>
    <property type="evidence" value="ECO:0007669"/>
    <property type="project" value="UniProtKB-KW"/>
</dbReference>
<dbReference type="PANTHER" id="PTHR42917:SF2">
    <property type="entry name" value="2,4-DIENOYL-COA REDUCTASE [(2E)-ENOYL-COA-PRODUCING]"/>
    <property type="match status" value="1"/>
</dbReference>
<accession>A0A9X3WNG7</accession>
<comment type="caution">
    <text evidence="12">The sequence shown here is derived from an EMBL/GenBank/DDBJ whole genome shotgun (WGS) entry which is preliminary data.</text>
</comment>
<dbReference type="InterPro" id="IPR001155">
    <property type="entry name" value="OxRdtase_FMN_N"/>
</dbReference>
<dbReference type="PANTHER" id="PTHR42917">
    <property type="entry name" value="2,4-DIENOYL-COA REDUCTASE"/>
    <property type="match status" value="1"/>
</dbReference>
<evidence type="ECO:0000256" key="8">
    <source>
        <dbReference type="ARBA" id="ARBA00023004"/>
    </source>
</evidence>
<dbReference type="SUPFAM" id="SSF51395">
    <property type="entry name" value="FMN-linked oxidoreductases"/>
    <property type="match status" value="1"/>
</dbReference>
<evidence type="ECO:0000256" key="4">
    <source>
        <dbReference type="ARBA" id="ARBA00022630"/>
    </source>
</evidence>
<reference evidence="12" key="1">
    <citation type="submission" date="2022-06" db="EMBL/GenBank/DDBJ databases">
        <title>Aquibacillus sp. a new bacterium isolated from soil saline samples.</title>
        <authorList>
            <person name="Galisteo C."/>
            <person name="De La Haba R."/>
            <person name="Sanchez-Porro C."/>
            <person name="Ventosa A."/>
        </authorList>
    </citation>
    <scope>NUCLEOTIDE SEQUENCE</scope>
    <source>
        <strain evidence="12">JCM 12387</strain>
    </source>
</reference>
<comment type="cofactor">
    <cofactor evidence="2">
        <name>[4Fe-4S] cluster</name>
        <dbReference type="ChEBI" id="CHEBI:49883"/>
    </cofactor>
</comment>
<dbReference type="Proteomes" id="UP001145072">
    <property type="component" value="Unassembled WGS sequence"/>
</dbReference>
<evidence type="ECO:0000259" key="11">
    <source>
        <dbReference type="Pfam" id="PF07992"/>
    </source>
</evidence>
<protein>
    <submittedName>
        <fullName evidence="12">NAD(P)/FAD-dependent oxidoreductase</fullName>
    </submittedName>
</protein>
<dbReference type="EMBL" id="JAMQJZ010000015">
    <property type="protein sequence ID" value="MDC3421978.1"/>
    <property type="molecule type" value="Genomic_DNA"/>
</dbReference>
<dbReference type="CDD" id="cd02803">
    <property type="entry name" value="OYE_like_FMN_family"/>
    <property type="match status" value="1"/>
</dbReference>
<dbReference type="AlphaFoldDB" id="A0A9X3WNG7"/>
<keyword evidence="9" id="KW-0411">Iron-sulfur</keyword>
<keyword evidence="7" id="KW-0560">Oxidoreductase</keyword>
<dbReference type="PRINTS" id="PR00368">
    <property type="entry name" value="FADPNR"/>
</dbReference>
<evidence type="ECO:0000313" key="12">
    <source>
        <dbReference type="EMBL" id="MDC3421978.1"/>
    </source>
</evidence>
<dbReference type="GO" id="GO:0046872">
    <property type="term" value="F:metal ion binding"/>
    <property type="evidence" value="ECO:0007669"/>
    <property type="project" value="UniProtKB-KW"/>
</dbReference>
<dbReference type="InterPro" id="IPR036188">
    <property type="entry name" value="FAD/NAD-bd_sf"/>
</dbReference>
<feature type="domain" description="NADH:flavin oxidoreductase/NADH oxidase N-terminal" evidence="10">
    <location>
        <begin position="6"/>
        <end position="339"/>
    </location>
</feature>
<feature type="domain" description="FAD/NAD(P)-binding" evidence="11">
    <location>
        <begin position="382"/>
        <end position="629"/>
    </location>
</feature>
<dbReference type="Pfam" id="PF00724">
    <property type="entry name" value="Oxidored_FMN"/>
    <property type="match status" value="1"/>
</dbReference>